<accession>A0AAV2Z4Y6</accession>
<sequence>MTPQDEAPPTPAYTRAHVDNCAFGSWYLKLQHVSIKGAIVPLPASFVSLLLADVKKQVEAALERFGGRAFIKLNWSCPRDATWMLGSLKVESFDDAFLLLKSSDFIVHDITQAYAGCSDINGSDEGSEAHLVVKKWCNFYDSMHFRCFVVNHRLVGVSQRHCHEYYEFLFEQQDHLCQLIYDFFHANFRGKAVFPDPEYIFDVYVDKQHRVYLVDINVFGDVTDPLLFTWEELLELQAEARRKDADDDDEQVVDFRIVESQQALQANPLSCYRAPVDFVDHLANGAGFDGFLDQVRRDNAAADSDSDSDDDTEPAQDDDDDDVVWGSDNDD</sequence>
<dbReference type="PANTHER" id="PTHR15323">
    <property type="entry name" value="D123 PROTEIN"/>
    <property type="match status" value="1"/>
</dbReference>
<evidence type="ECO:0000313" key="4">
    <source>
        <dbReference type="Proteomes" id="UP001146120"/>
    </source>
</evidence>
<dbReference type="AlphaFoldDB" id="A0AAV2Z4Y6"/>
<dbReference type="EMBL" id="DAKRPA010000061">
    <property type="protein sequence ID" value="DBA00619.1"/>
    <property type="molecule type" value="Genomic_DNA"/>
</dbReference>
<dbReference type="Pfam" id="PF07065">
    <property type="entry name" value="D123"/>
    <property type="match status" value="1"/>
</dbReference>
<evidence type="ECO:0008006" key="5">
    <source>
        <dbReference type="Google" id="ProtNLM"/>
    </source>
</evidence>
<comment type="caution">
    <text evidence="3">The sequence shown here is derived from an EMBL/GenBank/DDBJ whole genome shotgun (WGS) entry which is preliminary data.</text>
</comment>
<reference evidence="3" key="1">
    <citation type="submission" date="2022-11" db="EMBL/GenBank/DDBJ databases">
        <authorList>
            <person name="Morgan W.R."/>
            <person name="Tartar A."/>
        </authorList>
    </citation>
    <scope>NUCLEOTIDE SEQUENCE</scope>
    <source>
        <strain evidence="3">ARSEF 373</strain>
    </source>
</reference>
<evidence type="ECO:0000313" key="3">
    <source>
        <dbReference type="EMBL" id="DBA00619.1"/>
    </source>
</evidence>
<keyword evidence="4" id="KW-1185">Reference proteome</keyword>
<feature type="compositionally biased region" description="Acidic residues" evidence="2">
    <location>
        <begin position="304"/>
        <end position="331"/>
    </location>
</feature>
<dbReference type="InterPro" id="IPR009772">
    <property type="entry name" value="CDC123"/>
</dbReference>
<proteinExistence type="inferred from homology"/>
<comment type="similarity">
    <text evidence="1">Belongs to the CDC123 family.</text>
</comment>
<organism evidence="3 4">
    <name type="scientific">Lagenidium giganteum</name>
    <dbReference type="NCBI Taxonomy" id="4803"/>
    <lineage>
        <taxon>Eukaryota</taxon>
        <taxon>Sar</taxon>
        <taxon>Stramenopiles</taxon>
        <taxon>Oomycota</taxon>
        <taxon>Peronosporomycetes</taxon>
        <taxon>Pythiales</taxon>
        <taxon>Pythiaceae</taxon>
    </lineage>
</organism>
<gene>
    <name evidence="3" type="ORF">N0F65_007748</name>
</gene>
<feature type="region of interest" description="Disordered" evidence="2">
    <location>
        <begin position="299"/>
        <end position="331"/>
    </location>
</feature>
<reference evidence="3" key="2">
    <citation type="journal article" date="2023" name="Microbiol Resour">
        <title>Decontamination and Annotation of the Draft Genome Sequence of the Oomycete Lagenidium giganteum ARSEF 373.</title>
        <authorList>
            <person name="Morgan W.R."/>
            <person name="Tartar A."/>
        </authorList>
    </citation>
    <scope>NUCLEOTIDE SEQUENCE</scope>
    <source>
        <strain evidence="3">ARSEF 373</strain>
    </source>
</reference>
<evidence type="ECO:0000256" key="2">
    <source>
        <dbReference type="SAM" id="MobiDB-lite"/>
    </source>
</evidence>
<name>A0AAV2Z4Y6_9STRA</name>
<dbReference type="Proteomes" id="UP001146120">
    <property type="component" value="Unassembled WGS sequence"/>
</dbReference>
<dbReference type="GO" id="GO:0005737">
    <property type="term" value="C:cytoplasm"/>
    <property type="evidence" value="ECO:0007669"/>
    <property type="project" value="TreeGrafter"/>
</dbReference>
<protein>
    <recommendedName>
        <fullName evidence="5">Cell division cycle protein 123</fullName>
    </recommendedName>
</protein>
<dbReference type="PANTHER" id="PTHR15323:SF6">
    <property type="entry name" value="CELL DIVISION CYCLE PROTEIN 123 HOMOLOG"/>
    <property type="match status" value="1"/>
</dbReference>
<evidence type="ECO:0000256" key="1">
    <source>
        <dbReference type="ARBA" id="ARBA00011047"/>
    </source>
</evidence>